<name>A0A1H1AI38_9BURK</name>
<feature type="transmembrane region" description="Helical" evidence="6">
    <location>
        <begin position="39"/>
        <end position="59"/>
    </location>
</feature>
<evidence type="ECO:0000259" key="7">
    <source>
        <dbReference type="Pfam" id="PF04932"/>
    </source>
</evidence>
<keyword evidence="2 6" id="KW-0812">Transmembrane</keyword>
<feature type="transmembrane region" description="Helical" evidence="6">
    <location>
        <begin position="123"/>
        <end position="145"/>
    </location>
</feature>
<keyword evidence="9" id="KW-1185">Reference proteome</keyword>
<organism evidence="8 9">
    <name type="scientific">Paraburkholderia fungorum</name>
    <dbReference type="NCBI Taxonomy" id="134537"/>
    <lineage>
        <taxon>Bacteria</taxon>
        <taxon>Pseudomonadati</taxon>
        <taxon>Pseudomonadota</taxon>
        <taxon>Betaproteobacteria</taxon>
        <taxon>Burkholderiales</taxon>
        <taxon>Burkholderiaceae</taxon>
        <taxon>Paraburkholderia</taxon>
    </lineage>
</organism>
<feature type="transmembrane region" description="Helical" evidence="6">
    <location>
        <begin position="236"/>
        <end position="253"/>
    </location>
</feature>
<sequence>MSTPAKISSLSVNSRSLLPALFLLTYPSASLLIHGAGSALSIAAALVSLGLLFAPNSWTGLPSFKWDRTDLALCIGTACPFFAVLLAGVWHGAVVANTLDSPSRFFAAAPFFLVLRRSLPRTLAWSDLSFALAALVSLGILLIVPRDWGFGRLGSDFLNPIHFGDIALVMGALSILSLNWWHKDGLIVRLVKVAGLFAGLAASLMSGSRGGWIAIPIVAAMVFYLRSRGKSRKWKVAFPLVIVALLAGVYAFSPTVRDRVGDVSSDLVKYTHGDKDTPMGIRLQLYEAAARIVRSHPVLGLGGDGFRNSMQSFAKEGLLTPAAAQLGRGEVHNQMFAYMTDYGMVGGLAVLAIYIVPGIIFWRRLNAPALPARRAALMGLTFIVSFWIFGLSVETFDLKMTVSVYATVIGILAACCAYADKTCAIAASGTGTGTGKATEPAPAPASASAPGRSARDSTQ</sequence>
<dbReference type="OrthoDB" id="8576060at2"/>
<keyword evidence="8" id="KW-0436">Ligase</keyword>
<keyword evidence="3 6" id="KW-1133">Transmembrane helix</keyword>
<feature type="compositionally biased region" description="Low complexity" evidence="5">
    <location>
        <begin position="430"/>
        <end position="452"/>
    </location>
</feature>
<evidence type="ECO:0000313" key="9">
    <source>
        <dbReference type="Proteomes" id="UP000183487"/>
    </source>
</evidence>
<feature type="transmembrane region" description="Helical" evidence="6">
    <location>
        <begin position="157"/>
        <end position="181"/>
    </location>
</feature>
<dbReference type="InterPro" id="IPR007016">
    <property type="entry name" value="O-antigen_ligase-rel_domated"/>
</dbReference>
<evidence type="ECO:0000256" key="1">
    <source>
        <dbReference type="ARBA" id="ARBA00004141"/>
    </source>
</evidence>
<evidence type="ECO:0000313" key="8">
    <source>
        <dbReference type="EMBL" id="SDQ39344.1"/>
    </source>
</evidence>
<gene>
    <name evidence="8" type="ORF">SAMN05443245_1203</name>
</gene>
<feature type="domain" description="O-antigen ligase-related" evidence="7">
    <location>
        <begin position="195"/>
        <end position="350"/>
    </location>
</feature>
<feature type="transmembrane region" description="Helical" evidence="6">
    <location>
        <begin position="342"/>
        <end position="363"/>
    </location>
</feature>
<dbReference type="Pfam" id="PF04932">
    <property type="entry name" value="Wzy_C"/>
    <property type="match status" value="1"/>
</dbReference>
<feature type="region of interest" description="Disordered" evidence="5">
    <location>
        <begin position="430"/>
        <end position="459"/>
    </location>
</feature>
<reference evidence="9" key="1">
    <citation type="submission" date="2016-10" db="EMBL/GenBank/DDBJ databases">
        <authorList>
            <person name="Varghese N."/>
            <person name="Submissions S."/>
        </authorList>
    </citation>
    <scope>NUCLEOTIDE SEQUENCE [LARGE SCALE GENOMIC DNA]</scope>
    <source>
        <strain evidence="9">GAS106B</strain>
    </source>
</reference>
<dbReference type="PANTHER" id="PTHR37422">
    <property type="entry name" value="TEICHURONIC ACID BIOSYNTHESIS PROTEIN TUAE"/>
    <property type="match status" value="1"/>
</dbReference>
<keyword evidence="4 6" id="KW-0472">Membrane</keyword>
<evidence type="ECO:0000256" key="3">
    <source>
        <dbReference type="ARBA" id="ARBA00022989"/>
    </source>
</evidence>
<evidence type="ECO:0000256" key="5">
    <source>
        <dbReference type="SAM" id="MobiDB-lite"/>
    </source>
</evidence>
<dbReference type="GO" id="GO:0016020">
    <property type="term" value="C:membrane"/>
    <property type="evidence" value="ECO:0007669"/>
    <property type="project" value="UniProtKB-SubCell"/>
</dbReference>
<evidence type="ECO:0000256" key="4">
    <source>
        <dbReference type="ARBA" id="ARBA00023136"/>
    </source>
</evidence>
<comment type="subcellular location">
    <subcellularLocation>
        <location evidence="1">Membrane</location>
        <topology evidence="1">Multi-pass membrane protein</topology>
    </subcellularLocation>
</comment>
<evidence type="ECO:0000256" key="2">
    <source>
        <dbReference type="ARBA" id="ARBA00022692"/>
    </source>
</evidence>
<feature type="transmembrane region" description="Helical" evidence="6">
    <location>
        <begin position="402"/>
        <end position="419"/>
    </location>
</feature>
<dbReference type="RefSeq" id="WP_083379933.1">
    <property type="nucleotide sequence ID" value="NZ_FNKP01000001.1"/>
</dbReference>
<dbReference type="PANTHER" id="PTHR37422:SF13">
    <property type="entry name" value="LIPOPOLYSACCHARIDE BIOSYNTHESIS PROTEIN PA4999-RELATED"/>
    <property type="match status" value="1"/>
</dbReference>
<evidence type="ECO:0000256" key="6">
    <source>
        <dbReference type="SAM" id="Phobius"/>
    </source>
</evidence>
<dbReference type="EMBL" id="FNKP01000001">
    <property type="protein sequence ID" value="SDQ39344.1"/>
    <property type="molecule type" value="Genomic_DNA"/>
</dbReference>
<proteinExistence type="predicted"/>
<dbReference type="Proteomes" id="UP000183487">
    <property type="component" value="Unassembled WGS sequence"/>
</dbReference>
<dbReference type="GO" id="GO:0016874">
    <property type="term" value="F:ligase activity"/>
    <property type="evidence" value="ECO:0007669"/>
    <property type="project" value="UniProtKB-KW"/>
</dbReference>
<dbReference type="AlphaFoldDB" id="A0A1H1AI38"/>
<protein>
    <submittedName>
        <fullName evidence="8">O-antigen ligase</fullName>
    </submittedName>
</protein>
<feature type="transmembrane region" description="Helical" evidence="6">
    <location>
        <begin position="375"/>
        <end position="396"/>
    </location>
</feature>
<dbReference type="InterPro" id="IPR051533">
    <property type="entry name" value="WaaL-like"/>
</dbReference>
<feature type="transmembrane region" description="Helical" evidence="6">
    <location>
        <begin position="193"/>
        <end position="224"/>
    </location>
</feature>
<feature type="transmembrane region" description="Helical" evidence="6">
    <location>
        <begin position="71"/>
        <end position="93"/>
    </location>
</feature>
<accession>A0A1H1AI38</accession>